<feature type="compositionally biased region" description="Basic and acidic residues" evidence="1">
    <location>
        <begin position="572"/>
        <end position="625"/>
    </location>
</feature>
<feature type="compositionally biased region" description="Polar residues" evidence="1">
    <location>
        <begin position="1218"/>
        <end position="1235"/>
    </location>
</feature>
<organism evidence="2 3">
    <name type="scientific">Pholiota conissans</name>
    <dbReference type="NCBI Taxonomy" id="109636"/>
    <lineage>
        <taxon>Eukaryota</taxon>
        <taxon>Fungi</taxon>
        <taxon>Dikarya</taxon>
        <taxon>Basidiomycota</taxon>
        <taxon>Agaricomycotina</taxon>
        <taxon>Agaricomycetes</taxon>
        <taxon>Agaricomycetidae</taxon>
        <taxon>Agaricales</taxon>
        <taxon>Agaricineae</taxon>
        <taxon>Strophariaceae</taxon>
        <taxon>Pholiota</taxon>
    </lineage>
</organism>
<name>A0A9P6CMY5_9AGAR</name>
<feature type="compositionally biased region" description="Low complexity" evidence="1">
    <location>
        <begin position="1246"/>
        <end position="1267"/>
    </location>
</feature>
<evidence type="ECO:0000313" key="3">
    <source>
        <dbReference type="Proteomes" id="UP000807469"/>
    </source>
</evidence>
<keyword evidence="3" id="KW-1185">Reference proteome</keyword>
<dbReference type="PANTHER" id="PTHR34491">
    <property type="entry name" value="A-TYPE INCLUSION PROTEIN, PUTATIVE-RELATED"/>
    <property type="match status" value="1"/>
</dbReference>
<feature type="region of interest" description="Disordered" evidence="1">
    <location>
        <begin position="746"/>
        <end position="780"/>
    </location>
</feature>
<feature type="compositionally biased region" description="Basic and acidic residues" evidence="1">
    <location>
        <begin position="190"/>
        <end position="217"/>
    </location>
</feature>
<dbReference type="SUPFAM" id="SSF81995">
    <property type="entry name" value="beta-sandwich domain of Sec23/24"/>
    <property type="match status" value="1"/>
</dbReference>
<accession>A0A9P6CMY5</accession>
<reference evidence="2" key="1">
    <citation type="submission" date="2020-11" db="EMBL/GenBank/DDBJ databases">
        <authorList>
            <consortium name="DOE Joint Genome Institute"/>
            <person name="Ahrendt S."/>
            <person name="Riley R."/>
            <person name="Andreopoulos W."/>
            <person name="Labutti K."/>
            <person name="Pangilinan J."/>
            <person name="Ruiz-Duenas F.J."/>
            <person name="Barrasa J.M."/>
            <person name="Sanchez-Garcia M."/>
            <person name="Camarero S."/>
            <person name="Miyauchi S."/>
            <person name="Serrano A."/>
            <person name="Linde D."/>
            <person name="Babiker R."/>
            <person name="Drula E."/>
            <person name="Ayuso-Fernandez I."/>
            <person name="Pacheco R."/>
            <person name="Padilla G."/>
            <person name="Ferreira P."/>
            <person name="Barriuso J."/>
            <person name="Kellner H."/>
            <person name="Castanera R."/>
            <person name="Alfaro M."/>
            <person name="Ramirez L."/>
            <person name="Pisabarro A.G."/>
            <person name="Kuo A."/>
            <person name="Tritt A."/>
            <person name="Lipzen A."/>
            <person name="He G."/>
            <person name="Yan M."/>
            <person name="Ng V."/>
            <person name="Cullen D."/>
            <person name="Martin F."/>
            <person name="Rosso M.-N."/>
            <person name="Henrissat B."/>
            <person name="Hibbett D."/>
            <person name="Martinez A.T."/>
            <person name="Grigoriev I.V."/>
        </authorList>
    </citation>
    <scope>NUCLEOTIDE SEQUENCE</scope>
    <source>
        <strain evidence="2">CIRM-BRFM 674</strain>
    </source>
</reference>
<dbReference type="EMBL" id="MU155491">
    <property type="protein sequence ID" value="KAF9472851.1"/>
    <property type="molecule type" value="Genomic_DNA"/>
</dbReference>
<feature type="compositionally biased region" description="Polar residues" evidence="1">
    <location>
        <begin position="50"/>
        <end position="69"/>
    </location>
</feature>
<feature type="compositionally biased region" description="Low complexity" evidence="1">
    <location>
        <begin position="1"/>
        <end position="41"/>
    </location>
</feature>
<feature type="compositionally biased region" description="Basic and acidic residues" evidence="1">
    <location>
        <begin position="126"/>
        <end position="148"/>
    </location>
</feature>
<feature type="compositionally biased region" description="Gly residues" evidence="1">
    <location>
        <begin position="371"/>
        <end position="381"/>
    </location>
</feature>
<feature type="compositionally biased region" description="Low complexity" evidence="1">
    <location>
        <begin position="444"/>
        <end position="463"/>
    </location>
</feature>
<feature type="region of interest" description="Disordered" evidence="1">
    <location>
        <begin position="1217"/>
        <end position="1311"/>
    </location>
</feature>
<feature type="region of interest" description="Disordered" evidence="1">
    <location>
        <begin position="274"/>
        <end position="332"/>
    </location>
</feature>
<feature type="compositionally biased region" description="Basic and acidic residues" evidence="1">
    <location>
        <begin position="156"/>
        <end position="181"/>
    </location>
</feature>
<feature type="compositionally biased region" description="Basic and acidic residues" evidence="1">
    <location>
        <begin position="312"/>
        <end position="332"/>
    </location>
</feature>
<feature type="compositionally biased region" description="Low complexity" evidence="1">
    <location>
        <begin position="704"/>
        <end position="713"/>
    </location>
</feature>
<gene>
    <name evidence="2" type="ORF">BDN70DRAFT_867976</name>
</gene>
<evidence type="ECO:0000313" key="2">
    <source>
        <dbReference type="EMBL" id="KAF9472851.1"/>
    </source>
</evidence>
<dbReference type="OrthoDB" id="3596986at2759"/>
<feature type="region of interest" description="Disordered" evidence="1">
    <location>
        <begin position="1"/>
        <end position="260"/>
    </location>
</feature>
<protein>
    <submittedName>
        <fullName evidence="2">Uncharacterized protein</fullName>
    </submittedName>
</protein>
<evidence type="ECO:0000256" key="1">
    <source>
        <dbReference type="SAM" id="MobiDB-lite"/>
    </source>
</evidence>
<dbReference type="Proteomes" id="UP000807469">
    <property type="component" value="Unassembled WGS sequence"/>
</dbReference>
<feature type="compositionally biased region" description="Basic and acidic residues" evidence="1">
    <location>
        <begin position="640"/>
        <end position="688"/>
    </location>
</feature>
<feature type="region of interest" description="Disordered" evidence="1">
    <location>
        <begin position="572"/>
        <end position="713"/>
    </location>
</feature>
<feature type="compositionally biased region" description="Basic and acidic residues" evidence="1">
    <location>
        <begin position="81"/>
        <end position="100"/>
    </location>
</feature>
<sequence>MPSSASGAAPGASTSMSPPSGAQQPISGISAPPSSASNTTPTPGPLPQKLYQTQFHTQFVPGLQNQRLEPSSAGPITIMGSDKERESARERDREGRERAGSRIGSPVPLSMGGASMGPGLGMGMAVDKRERERVAMEREREREREGKRSGRSSVLGKDDRERDRDRLRDRDRELAREKGREMYAQALKPGAERDQRDREREMDRVRERDRRADEGHYNELGTGYPPHPMQQGERVSASAQMHLRQQQQQSQMGYHQTRLSGSAQHQLLHPDTILDEHPGSMSHPLYPTHGAPPHGYGLNPTVSPDFGPQGHQMREHERDRRDIRDRDRDVRDRDMDMAVDMHEAQMQHMHQQQIMAAHVAQQQQQQHVRGSSGGGGHGTIGLGMPEEVWYDAGGPMAVAHGPEYGMRRDREREREKNEREREREREYQEAQRGHPLQYPHAHMQAHQQQQIQMQQQVQQQQQQGLPSHLQPQMLGMQGQGPQALQGADSEMMLQDEEDYLDEWDEWRADADGDSKRARVRVDLGTWVYPKLPFPYFFELGDGLVGQKEREEEKERKERERVERERKELERLEKERLEKNRKEEAEKEQKEREERERKEKEEREQERLRLEKERKEKEEQAAEAARDAQSMEEGEIDEEEEKAKAAKLELEKQARKLEEEEKAREQEKAAEKERQEKTAVEKLEEKVKESPSLLSPPSSAPIAPPTSALLDDSLPLPLPPPLDLETRTTILIPNGFIPTEKPLRPRIWGGGGFDPSPPPLSIRSRSGRKGKAGTSANGKRTRPLLSAKSSSVFGGSANGADASVHGGSHNGKNRLRSRRTRRIYTDDSDVFLCAVHSGWLTWSGARKARARGRDLRIEVRVLRCAGTSAGSLFARGAGVAGVPKAPGDPEVVREEILGRFVGGYGERCFNPLGRTGRVAGEDGDDFGTDDGLGLDGGIEGDMLQYDDPEDDGRSLVSAAWGTGHDGSAIEIVGVEFVERGTAHKAPGVGRRNRAQRLLEYAERRAAVLGPAACIGRGFAGRKRRRGWEGWPVQPRRLPNASVLDVIYEETEVEHDEDDGRPKKRTRIQEEEQKLMNTRTLVFGMGVNANLCIGYKYVPSMLKEILFPPRSSVVDDTPPSRKRRHIPEMEDIEMADPDVPMTSATTRSIAELGRPVILETAKESYLFSPSVPAASDGSAEQPTPTARTYELALILEAETEVLEEDPIAAEVAGIVEKSLEQTGPSGDTVDPNISSSPKIIPDAPSTDPKSSPLPASPSVATTPTPLRISTPPPRSISPSRASPVHSPEPDMKDPTSSPSFYRRRRSLSADDEGEADKLAMLPVQVLQRNMTENMFRFTDDGVYVLDGSASDGMETEWVIQVKNWKWAPMHKVTRERL</sequence>
<feature type="compositionally biased region" description="Basic and acidic residues" evidence="1">
    <location>
        <begin position="405"/>
        <end position="432"/>
    </location>
</feature>
<feature type="region of interest" description="Disordered" evidence="1">
    <location>
        <begin position="795"/>
        <end position="814"/>
    </location>
</feature>
<dbReference type="PANTHER" id="PTHR34491:SF82">
    <property type="entry name" value="CHROMOSOME UNDETERMINED SCAFFOLD_21, WHOLE GENOME SHOTGUN SEQUENCE"/>
    <property type="match status" value="1"/>
</dbReference>
<feature type="region of interest" description="Disordered" evidence="1">
    <location>
        <begin position="358"/>
        <end position="466"/>
    </location>
</feature>
<proteinExistence type="predicted"/>
<comment type="caution">
    <text evidence="2">The sequence shown here is derived from an EMBL/GenBank/DDBJ whole genome shotgun (WGS) entry which is preliminary data.</text>
</comment>
<feature type="compositionally biased region" description="Low complexity" evidence="1">
    <location>
        <begin position="358"/>
        <end position="367"/>
    </location>
</feature>
<feature type="compositionally biased region" description="Acidic residues" evidence="1">
    <location>
        <begin position="629"/>
        <end position="639"/>
    </location>
</feature>
<feature type="region of interest" description="Disordered" evidence="1">
    <location>
        <begin position="546"/>
        <end position="565"/>
    </location>
</feature>